<dbReference type="PANTHER" id="PTHR32309">
    <property type="entry name" value="TYROSINE-PROTEIN KINASE"/>
    <property type="match status" value="1"/>
</dbReference>
<comment type="caution">
    <text evidence="3">The sequence shown here is derived from an EMBL/GenBank/DDBJ whole genome shotgun (WGS) entry which is preliminary data.</text>
</comment>
<dbReference type="Gene3D" id="3.40.50.300">
    <property type="entry name" value="P-loop containing nucleotide triphosphate hydrolases"/>
    <property type="match status" value="1"/>
</dbReference>
<proteinExistence type="predicted"/>
<sequence length="556" mass="58119">MIGSYLSVLRRRGAAIVLLSALLAPALFVAIGLGGTSYRSEAVVQTGSSVAASVVNLDTPYEAPESRLATEIEFFESDGVTERAREALVALGWTESAVEMRERVTIAPRGVSTLVDITGVHSEPQRAQELTAAFVDAYVTHRRALQQAAVQEVVDDLEAQRAEAEADLLALSTEDAPASAAPLIASAQSWYETLSARVEGARLRLAVDTSGIALVSPASAPEPVEGIRPTTAAALSALGAFLAACGAALLLDVLRDPVRTRTEAQLLLGVPALGELPQSRTGGRRKMKGALTDRRHPLVTGARGVRLRLERLLDDGEPGTVMVVATRDDARDAVAIAAGLAESWHLTGRRAVVVTGVERGRDAQRLLEPSGETRRLGALTARRTTAGVWVVPATSPDDAQAGFLDQPDPAAALAEIHRTFDVVLLVDSTSAAMDAVALGNLTDATLLVCALGRTRAKRLQDVADTLADFGGHVDGVVLTRPWWSRRTAQGARSHDAVAPDAPRGPRSAAMRGTAVADRHPQDGADDASGPTRASETTVVGSGAGSPHGDPGTEGRA</sequence>
<dbReference type="EMBL" id="AXCW01000144">
    <property type="protein sequence ID" value="EYR62952.1"/>
    <property type="molecule type" value="Genomic_DNA"/>
</dbReference>
<dbReference type="InterPro" id="IPR050445">
    <property type="entry name" value="Bact_polysacc_biosynth/exp"/>
</dbReference>
<name>A0A021VV62_9CELL</name>
<evidence type="ECO:0000256" key="2">
    <source>
        <dbReference type="SAM" id="MobiDB-lite"/>
    </source>
</evidence>
<evidence type="ECO:0008006" key="5">
    <source>
        <dbReference type="Google" id="ProtNLM"/>
    </source>
</evidence>
<dbReference type="AlphaFoldDB" id="A0A021VV62"/>
<dbReference type="InterPro" id="IPR027417">
    <property type="entry name" value="P-loop_NTPase"/>
</dbReference>
<dbReference type="OrthoDB" id="9827295at2"/>
<keyword evidence="1" id="KW-0175">Coiled coil</keyword>
<dbReference type="Proteomes" id="UP000019753">
    <property type="component" value="Unassembled WGS sequence"/>
</dbReference>
<dbReference type="RefSeq" id="WP_034226837.1">
    <property type="nucleotide sequence ID" value="NZ_AXCW01000144.1"/>
</dbReference>
<feature type="region of interest" description="Disordered" evidence="2">
    <location>
        <begin position="487"/>
        <end position="556"/>
    </location>
</feature>
<evidence type="ECO:0000313" key="4">
    <source>
        <dbReference type="Proteomes" id="UP000019753"/>
    </source>
</evidence>
<reference evidence="3 4" key="1">
    <citation type="submission" date="2014-01" db="EMBL/GenBank/DDBJ databases">
        <title>Actinotalea ferrariae CF5-4.</title>
        <authorList>
            <person name="Chen F."/>
            <person name="Li Y."/>
            <person name="Wang G."/>
        </authorList>
    </citation>
    <scope>NUCLEOTIDE SEQUENCE [LARGE SCALE GENOMIC DNA]</scope>
    <source>
        <strain evidence="3 4">CF5-4</strain>
    </source>
</reference>
<gene>
    <name evidence="3" type="ORF">N866_04100</name>
</gene>
<accession>A0A021VV62</accession>
<evidence type="ECO:0000313" key="3">
    <source>
        <dbReference type="EMBL" id="EYR62952.1"/>
    </source>
</evidence>
<evidence type="ECO:0000256" key="1">
    <source>
        <dbReference type="SAM" id="Coils"/>
    </source>
</evidence>
<feature type="coiled-coil region" evidence="1">
    <location>
        <begin position="147"/>
        <end position="174"/>
    </location>
</feature>
<organism evidence="3 4">
    <name type="scientific">Actinotalea ferrariae CF5-4</name>
    <dbReference type="NCBI Taxonomy" id="948458"/>
    <lineage>
        <taxon>Bacteria</taxon>
        <taxon>Bacillati</taxon>
        <taxon>Actinomycetota</taxon>
        <taxon>Actinomycetes</taxon>
        <taxon>Micrococcales</taxon>
        <taxon>Cellulomonadaceae</taxon>
        <taxon>Actinotalea</taxon>
    </lineage>
</organism>
<keyword evidence="4" id="KW-1185">Reference proteome</keyword>
<protein>
    <recommendedName>
        <fullName evidence="5">Lipopolysaccharide biosynthesis protein</fullName>
    </recommendedName>
</protein>
<dbReference type="PANTHER" id="PTHR32309:SF31">
    <property type="entry name" value="CAPSULAR EXOPOLYSACCHARIDE FAMILY"/>
    <property type="match status" value="1"/>
</dbReference>